<protein>
    <submittedName>
        <fullName evidence="3">Uncharacterized protein</fullName>
    </submittedName>
</protein>
<feature type="compositionally biased region" description="Basic and acidic residues" evidence="1">
    <location>
        <begin position="186"/>
        <end position="203"/>
    </location>
</feature>
<dbReference type="EMBL" id="JAAAJA010000744">
    <property type="protein sequence ID" value="KAG0249945.1"/>
    <property type="molecule type" value="Genomic_DNA"/>
</dbReference>
<evidence type="ECO:0000313" key="4">
    <source>
        <dbReference type="Proteomes" id="UP000726737"/>
    </source>
</evidence>
<feature type="transmembrane region" description="Helical" evidence="2">
    <location>
        <begin position="131"/>
        <end position="156"/>
    </location>
</feature>
<feature type="transmembrane region" description="Helical" evidence="2">
    <location>
        <begin position="12"/>
        <end position="34"/>
    </location>
</feature>
<comment type="caution">
    <text evidence="3">The sequence shown here is derived from an EMBL/GenBank/DDBJ whole genome shotgun (WGS) entry which is preliminary data.</text>
</comment>
<dbReference type="Proteomes" id="UP000726737">
    <property type="component" value="Unassembled WGS sequence"/>
</dbReference>
<keyword evidence="2" id="KW-1133">Transmembrane helix</keyword>
<keyword evidence="4" id="KW-1185">Reference proteome</keyword>
<name>A0A9P6PMD7_9FUNG</name>
<dbReference type="AlphaFoldDB" id="A0A9P6PMD7"/>
<feature type="transmembrane region" description="Helical" evidence="2">
    <location>
        <begin position="79"/>
        <end position="100"/>
    </location>
</feature>
<keyword evidence="2" id="KW-0812">Transmembrane</keyword>
<gene>
    <name evidence="3" type="ORF">BG011_008792</name>
</gene>
<dbReference type="OrthoDB" id="2437165at2759"/>
<evidence type="ECO:0000313" key="3">
    <source>
        <dbReference type="EMBL" id="KAG0249945.1"/>
    </source>
</evidence>
<feature type="compositionally biased region" description="Polar residues" evidence="1">
    <location>
        <begin position="232"/>
        <end position="242"/>
    </location>
</feature>
<feature type="transmembrane region" description="Helical" evidence="2">
    <location>
        <begin position="46"/>
        <end position="67"/>
    </location>
</feature>
<accession>A0A9P6PMD7</accession>
<sequence length="288" mass="31765">MRLSSTSITLFLVHLGCFSSGLIVLVCCCLYATAYPKSPDAGSLSSIALGTLAFSALSTIITLLLMLRQKSGKTIRAMFEGLWVIFATAMWVLAAVGGIISPPNGMTNVTCKILPDGTETGDAYFKRACQAMFASTAFCIVTALCFLSAALILFVFSVKHSVHNHKTKKDKVGGHYQLSMTLSQYRRTEKEAEEGKKLKGAGEHEEEEDITPSGQLSEGDFSDRVYQDPTIAPTTGASSSNHEAFEQPNAHLTFLQQQQYQVHHQLQQQHQQQLQQQQQQDQHQSHYM</sequence>
<evidence type="ECO:0000256" key="1">
    <source>
        <dbReference type="SAM" id="MobiDB-lite"/>
    </source>
</evidence>
<organism evidence="3 4">
    <name type="scientific">Mortierella polycephala</name>
    <dbReference type="NCBI Taxonomy" id="41804"/>
    <lineage>
        <taxon>Eukaryota</taxon>
        <taxon>Fungi</taxon>
        <taxon>Fungi incertae sedis</taxon>
        <taxon>Mucoromycota</taxon>
        <taxon>Mortierellomycotina</taxon>
        <taxon>Mortierellomycetes</taxon>
        <taxon>Mortierellales</taxon>
        <taxon>Mortierellaceae</taxon>
        <taxon>Mortierella</taxon>
    </lineage>
</organism>
<proteinExistence type="predicted"/>
<evidence type="ECO:0000256" key="2">
    <source>
        <dbReference type="SAM" id="Phobius"/>
    </source>
</evidence>
<reference evidence="3" key="1">
    <citation type="journal article" date="2020" name="Fungal Divers.">
        <title>Resolving the Mortierellaceae phylogeny through synthesis of multi-gene phylogenetics and phylogenomics.</title>
        <authorList>
            <person name="Vandepol N."/>
            <person name="Liber J."/>
            <person name="Desiro A."/>
            <person name="Na H."/>
            <person name="Kennedy M."/>
            <person name="Barry K."/>
            <person name="Grigoriev I.V."/>
            <person name="Miller A.N."/>
            <person name="O'Donnell K."/>
            <person name="Stajich J.E."/>
            <person name="Bonito G."/>
        </authorList>
    </citation>
    <scope>NUCLEOTIDE SEQUENCE</scope>
    <source>
        <strain evidence="3">KOD948</strain>
    </source>
</reference>
<feature type="region of interest" description="Disordered" evidence="1">
    <location>
        <begin position="183"/>
        <end position="251"/>
    </location>
</feature>
<keyword evidence="2" id="KW-0472">Membrane</keyword>